<dbReference type="InterPro" id="IPR001841">
    <property type="entry name" value="Znf_RING"/>
</dbReference>
<evidence type="ECO:0008006" key="12">
    <source>
        <dbReference type="Google" id="ProtNLM"/>
    </source>
</evidence>
<evidence type="ECO:0000256" key="6">
    <source>
        <dbReference type="PROSITE-ProRule" id="PRU00175"/>
    </source>
</evidence>
<dbReference type="InterPro" id="IPR043136">
    <property type="entry name" value="B30.2/SPRY_sf"/>
</dbReference>
<dbReference type="Pfam" id="PF00622">
    <property type="entry name" value="SPRY"/>
    <property type="match status" value="1"/>
</dbReference>
<name>A0AAW1Z7Y0_CULAL</name>
<keyword evidence="1" id="KW-0399">Innate immunity</keyword>
<dbReference type="InterPro" id="IPR013083">
    <property type="entry name" value="Znf_RING/FYVE/PHD"/>
</dbReference>
<comment type="caution">
    <text evidence="10">The sequence shown here is derived from an EMBL/GenBank/DDBJ whole genome shotgun (WGS) entry which is preliminary data.</text>
</comment>
<feature type="domain" description="B30.2/SPRY" evidence="9">
    <location>
        <begin position="282"/>
        <end position="474"/>
    </location>
</feature>
<reference evidence="10 11" key="1">
    <citation type="submission" date="2024-05" db="EMBL/GenBank/DDBJ databases">
        <title>A high-quality chromosomal-level genome assembly of Topmouth culter (Culter alburnus).</title>
        <authorList>
            <person name="Zhao H."/>
        </authorList>
    </citation>
    <scope>NUCLEOTIDE SEQUENCE [LARGE SCALE GENOMIC DNA]</scope>
    <source>
        <strain evidence="10">CATC2023</strain>
        <tissue evidence="10">Muscle</tissue>
    </source>
</reference>
<dbReference type="PROSITE" id="PS00518">
    <property type="entry name" value="ZF_RING_1"/>
    <property type="match status" value="1"/>
</dbReference>
<dbReference type="SMART" id="SM00449">
    <property type="entry name" value="SPRY"/>
    <property type="match status" value="1"/>
</dbReference>
<evidence type="ECO:0000259" key="9">
    <source>
        <dbReference type="PROSITE" id="PS50188"/>
    </source>
</evidence>
<dbReference type="GO" id="GO:0005737">
    <property type="term" value="C:cytoplasm"/>
    <property type="evidence" value="ECO:0007669"/>
    <property type="project" value="UniProtKB-ARBA"/>
</dbReference>
<dbReference type="SMART" id="SM00589">
    <property type="entry name" value="PRY"/>
    <property type="match status" value="1"/>
</dbReference>
<evidence type="ECO:0000256" key="5">
    <source>
        <dbReference type="ARBA" id="ARBA00022859"/>
    </source>
</evidence>
<feature type="coiled-coil region" evidence="7">
    <location>
        <begin position="179"/>
        <end position="213"/>
    </location>
</feature>
<dbReference type="Pfam" id="PF25600">
    <property type="entry name" value="TRIM_CC"/>
    <property type="match status" value="1"/>
</dbReference>
<dbReference type="InterPro" id="IPR051051">
    <property type="entry name" value="E3_ubiq-ligase_TRIM/RNF"/>
</dbReference>
<feature type="domain" description="RING-type" evidence="8">
    <location>
        <begin position="17"/>
        <end position="60"/>
    </location>
</feature>
<dbReference type="SMART" id="SM00184">
    <property type="entry name" value="RING"/>
    <property type="match status" value="1"/>
</dbReference>
<evidence type="ECO:0000256" key="4">
    <source>
        <dbReference type="ARBA" id="ARBA00022833"/>
    </source>
</evidence>
<dbReference type="AlphaFoldDB" id="A0AAW1Z7Y0"/>
<dbReference type="PROSITE" id="PS50089">
    <property type="entry name" value="ZF_RING_2"/>
    <property type="match status" value="1"/>
</dbReference>
<dbReference type="EMBL" id="JAWDJR010000020">
    <property type="protein sequence ID" value="KAK9956122.1"/>
    <property type="molecule type" value="Genomic_DNA"/>
</dbReference>
<dbReference type="Pfam" id="PF13765">
    <property type="entry name" value="PRY"/>
    <property type="match status" value="1"/>
</dbReference>
<dbReference type="InterPro" id="IPR003879">
    <property type="entry name" value="Butyrophylin_SPRY"/>
</dbReference>
<sequence length="474" mass="54457">MAEEDAGIFVNQEQFSCPICMDLLRDPVTIPCGHNYCMECIKSFWEQKNQRKLCSCPECRQTFSPRPALNKNTLFAEVVEKLRRTGIRSHTVPGVKNDDKDIAKEKQDLVMFCEQELKQSQRRCQQVIKERETELQDLSHAVLSLRSSAQAAVEDTEKIFSELIQLIEALCFEVTEMIKAKEQKELDEAHGFMEKLEQEIAEFKRRDAEYDTIARLEDKTQFLKSYETLCSLPELVTSPAVLVNPDFCFEMVSRKLTVLSEDIKDLGQKKLEKLSKKVTNLKFIPTPEPKVREQFLEYSGPLTLDLNTAHRNLSVCSESGEVTFIKTSLSVPDHPERFDSYYQVLCRESVSGRCYFEVDWSGKGPVHIAVSYEDISRKGKSTQCAFGHNTQSWSLVFSEDTYSFWHGGRETKIPKMQWAHRTGVYVDFSAGILAFYSITDSMNLIHRIRTVFAQPLYPGFRINTGCSLRLCYPL</sequence>
<dbReference type="SUPFAM" id="SSF57850">
    <property type="entry name" value="RING/U-box"/>
    <property type="match status" value="1"/>
</dbReference>
<dbReference type="Pfam" id="PF15227">
    <property type="entry name" value="zf-C3HC4_4"/>
    <property type="match status" value="1"/>
</dbReference>
<evidence type="ECO:0000256" key="1">
    <source>
        <dbReference type="ARBA" id="ARBA00022588"/>
    </source>
</evidence>
<evidence type="ECO:0000256" key="7">
    <source>
        <dbReference type="SAM" id="Coils"/>
    </source>
</evidence>
<dbReference type="PROSITE" id="PS50188">
    <property type="entry name" value="B302_SPRY"/>
    <property type="match status" value="1"/>
</dbReference>
<feature type="coiled-coil region" evidence="7">
    <location>
        <begin position="103"/>
        <end position="130"/>
    </location>
</feature>
<proteinExistence type="predicted"/>
<evidence type="ECO:0000259" key="8">
    <source>
        <dbReference type="PROSITE" id="PS50089"/>
    </source>
</evidence>
<dbReference type="InterPro" id="IPR006574">
    <property type="entry name" value="PRY"/>
</dbReference>
<dbReference type="InterPro" id="IPR058030">
    <property type="entry name" value="TRIM8/14/16/25/29/45/65_CC"/>
</dbReference>
<dbReference type="PANTHER" id="PTHR25465">
    <property type="entry name" value="B-BOX DOMAIN CONTAINING"/>
    <property type="match status" value="1"/>
</dbReference>
<accession>A0AAW1Z7Y0</accession>
<dbReference type="InterPro" id="IPR001870">
    <property type="entry name" value="B30.2/SPRY"/>
</dbReference>
<keyword evidence="5" id="KW-0391">Immunity</keyword>
<evidence type="ECO:0000256" key="3">
    <source>
        <dbReference type="ARBA" id="ARBA00022771"/>
    </source>
</evidence>
<dbReference type="CDD" id="cd16040">
    <property type="entry name" value="SPRY_PRY_SNTX"/>
    <property type="match status" value="1"/>
</dbReference>
<dbReference type="Gene3D" id="3.30.40.10">
    <property type="entry name" value="Zinc/RING finger domain, C3HC4 (zinc finger)"/>
    <property type="match status" value="1"/>
</dbReference>
<keyword evidence="4" id="KW-0862">Zinc</keyword>
<gene>
    <name evidence="10" type="ORF">ABG768_013876</name>
</gene>
<evidence type="ECO:0000313" key="10">
    <source>
        <dbReference type="EMBL" id="KAK9956122.1"/>
    </source>
</evidence>
<dbReference type="InterPro" id="IPR003877">
    <property type="entry name" value="SPRY_dom"/>
</dbReference>
<dbReference type="Proteomes" id="UP001479290">
    <property type="component" value="Unassembled WGS sequence"/>
</dbReference>
<dbReference type="InterPro" id="IPR013320">
    <property type="entry name" value="ConA-like_dom_sf"/>
</dbReference>
<dbReference type="InterPro" id="IPR017907">
    <property type="entry name" value="Znf_RING_CS"/>
</dbReference>
<dbReference type="GO" id="GO:0008270">
    <property type="term" value="F:zinc ion binding"/>
    <property type="evidence" value="ECO:0007669"/>
    <property type="project" value="UniProtKB-KW"/>
</dbReference>
<evidence type="ECO:0000313" key="11">
    <source>
        <dbReference type="Proteomes" id="UP001479290"/>
    </source>
</evidence>
<keyword evidence="7" id="KW-0175">Coiled coil</keyword>
<dbReference type="SUPFAM" id="SSF49899">
    <property type="entry name" value="Concanavalin A-like lectins/glucanases"/>
    <property type="match status" value="1"/>
</dbReference>
<keyword evidence="2" id="KW-0479">Metal-binding</keyword>
<dbReference type="GO" id="GO:0045087">
    <property type="term" value="P:innate immune response"/>
    <property type="evidence" value="ECO:0007669"/>
    <property type="project" value="UniProtKB-KW"/>
</dbReference>
<protein>
    <recommendedName>
        <fullName evidence="12">Tripartite motif-containing protein 16-like</fullName>
    </recommendedName>
</protein>
<evidence type="ECO:0000256" key="2">
    <source>
        <dbReference type="ARBA" id="ARBA00022723"/>
    </source>
</evidence>
<keyword evidence="3 6" id="KW-0863">Zinc-finger</keyword>
<keyword evidence="11" id="KW-1185">Reference proteome</keyword>
<dbReference type="PANTHER" id="PTHR25465:SF5">
    <property type="entry name" value="E3 UBIQUITIN_ISG15 LIGASE TRIM25-RELATED"/>
    <property type="match status" value="1"/>
</dbReference>
<organism evidence="10 11">
    <name type="scientific">Culter alburnus</name>
    <name type="common">Topmouth culter</name>
    <dbReference type="NCBI Taxonomy" id="194366"/>
    <lineage>
        <taxon>Eukaryota</taxon>
        <taxon>Metazoa</taxon>
        <taxon>Chordata</taxon>
        <taxon>Craniata</taxon>
        <taxon>Vertebrata</taxon>
        <taxon>Euteleostomi</taxon>
        <taxon>Actinopterygii</taxon>
        <taxon>Neopterygii</taxon>
        <taxon>Teleostei</taxon>
        <taxon>Ostariophysi</taxon>
        <taxon>Cypriniformes</taxon>
        <taxon>Xenocyprididae</taxon>
        <taxon>Xenocypridinae</taxon>
        <taxon>Culter</taxon>
    </lineage>
</organism>
<dbReference type="PRINTS" id="PR01407">
    <property type="entry name" value="BUTYPHLNCDUF"/>
</dbReference>
<dbReference type="Gene3D" id="2.60.120.920">
    <property type="match status" value="1"/>
</dbReference>